<accession>A0A433DGR2</accession>
<sequence length="308" mass="35676">MPKSQMWKLKSGTIVEEELAIHSFILDTDDEIIQKHFSNADLEEIIDTPGPIIPELFDEVAEYLSQFSGKTNLTDIREIMNKSDTRFDKNYVRDLYHDLDYIRFALYAIIREIESGQLRGNNFESWYNCHVWHAVIDQGLGDLKGIAVIRTSIATTLRKNAHRTLTNRRKLGRRGDWILRSVGNGERDEYGAGEAGKQWADQFWTKFLKEVGLKLPKILKDMLMKLMRKAEWDPVNCAKIQTFGIIHAGEYFIVSGLIMMTIYMDRPCGFVYRVQRGEIMEIPDSDEKFPSVLEILATVLRIKISKYD</sequence>
<comment type="caution">
    <text evidence="1">The sequence shown here is derived from an EMBL/GenBank/DDBJ whole genome shotgun (WGS) entry which is preliminary data.</text>
</comment>
<dbReference type="OrthoDB" id="2427805at2759"/>
<evidence type="ECO:0000313" key="2">
    <source>
        <dbReference type="Proteomes" id="UP000268093"/>
    </source>
</evidence>
<proteinExistence type="predicted"/>
<name>A0A433DGR2_9FUNG</name>
<organism evidence="1 2">
    <name type="scientific">Jimgerdemannia flammicorona</name>
    <dbReference type="NCBI Taxonomy" id="994334"/>
    <lineage>
        <taxon>Eukaryota</taxon>
        <taxon>Fungi</taxon>
        <taxon>Fungi incertae sedis</taxon>
        <taxon>Mucoromycota</taxon>
        <taxon>Mucoromycotina</taxon>
        <taxon>Endogonomycetes</taxon>
        <taxon>Endogonales</taxon>
        <taxon>Endogonaceae</taxon>
        <taxon>Jimgerdemannia</taxon>
    </lineage>
</organism>
<evidence type="ECO:0000313" key="1">
    <source>
        <dbReference type="EMBL" id="RUP50053.1"/>
    </source>
</evidence>
<dbReference type="AlphaFoldDB" id="A0A433DGR2"/>
<dbReference type="EMBL" id="RBNI01001728">
    <property type="protein sequence ID" value="RUP50053.1"/>
    <property type="molecule type" value="Genomic_DNA"/>
</dbReference>
<gene>
    <name evidence="1" type="ORF">BC936DRAFT_140544</name>
</gene>
<keyword evidence="2" id="KW-1185">Reference proteome</keyword>
<protein>
    <submittedName>
        <fullName evidence="1">Uncharacterized protein</fullName>
    </submittedName>
</protein>
<dbReference type="Proteomes" id="UP000268093">
    <property type="component" value="Unassembled WGS sequence"/>
</dbReference>
<reference evidence="1 2" key="1">
    <citation type="journal article" date="2018" name="New Phytol.">
        <title>Phylogenomics of Endogonaceae and evolution of mycorrhizas within Mucoromycota.</title>
        <authorList>
            <person name="Chang Y."/>
            <person name="Desiro A."/>
            <person name="Na H."/>
            <person name="Sandor L."/>
            <person name="Lipzen A."/>
            <person name="Clum A."/>
            <person name="Barry K."/>
            <person name="Grigoriev I.V."/>
            <person name="Martin F.M."/>
            <person name="Stajich J.E."/>
            <person name="Smith M.E."/>
            <person name="Bonito G."/>
            <person name="Spatafora J.W."/>
        </authorList>
    </citation>
    <scope>NUCLEOTIDE SEQUENCE [LARGE SCALE GENOMIC DNA]</scope>
    <source>
        <strain evidence="1 2">GMNB39</strain>
    </source>
</reference>